<dbReference type="Gene3D" id="3.40.33.10">
    <property type="entry name" value="CAP"/>
    <property type="match status" value="1"/>
</dbReference>
<evidence type="ECO:0000313" key="1">
    <source>
        <dbReference type="EMBL" id="VDM76719.1"/>
    </source>
</evidence>
<evidence type="ECO:0000313" key="2">
    <source>
        <dbReference type="Proteomes" id="UP000270094"/>
    </source>
</evidence>
<dbReference type="EMBL" id="UYYB01097572">
    <property type="protein sequence ID" value="VDM76719.1"/>
    <property type="molecule type" value="Genomic_DNA"/>
</dbReference>
<organism evidence="1 2">
    <name type="scientific">Strongylus vulgaris</name>
    <name type="common">Blood worm</name>
    <dbReference type="NCBI Taxonomy" id="40348"/>
    <lineage>
        <taxon>Eukaryota</taxon>
        <taxon>Metazoa</taxon>
        <taxon>Ecdysozoa</taxon>
        <taxon>Nematoda</taxon>
        <taxon>Chromadorea</taxon>
        <taxon>Rhabditida</taxon>
        <taxon>Rhabditina</taxon>
        <taxon>Rhabditomorpha</taxon>
        <taxon>Strongyloidea</taxon>
        <taxon>Strongylidae</taxon>
        <taxon>Strongylus</taxon>
    </lineage>
</organism>
<gene>
    <name evidence="1" type="ORF">SVUK_LOCUS11717</name>
</gene>
<dbReference type="InterPro" id="IPR035940">
    <property type="entry name" value="CAP_sf"/>
</dbReference>
<sequence>MFCHSENTEKCENTNTAIFQVLFICTVRCEFVDLYPKHFEQILEEDLDCPHDSESDSPAPEDFRNYVLTYHNKFRVIEREKLKIKDDFGAFKAAFLMWWKVIRTNDVLEIPDMDIKFSKDLYPKLLSFSKITCGANRKVGCAVQACNEQKVQVACAYEHWPEEQEPLYLTELACERDKVINQREFVKFCSRQGEEKMTTRE</sequence>
<name>A0A3P7J9T4_STRVU</name>
<dbReference type="AlphaFoldDB" id="A0A3P7J9T4"/>
<dbReference type="Proteomes" id="UP000270094">
    <property type="component" value="Unassembled WGS sequence"/>
</dbReference>
<protein>
    <recommendedName>
        <fullName evidence="3">SCP domain-containing protein</fullName>
    </recommendedName>
</protein>
<evidence type="ECO:0008006" key="3">
    <source>
        <dbReference type="Google" id="ProtNLM"/>
    </source>
</evidence>
<keyword evidence="2" id="KW-1185">Reference proteome</keyword>
<proteinExistence type="predicted"/>
<accession>A0A3P7J9T4</accession>
<reference evidence="1 2" key="1">
    <citation type="submission" date="2018-11" db="EMBL/GenBank/DDBJ databases">
        <authorList>
            <consortium name="Pathogen Informatics"/>
        </authorList>
    </citation>
    <scope>NUCLEOTIDE SEQUENCE [LARGE SCALE GENOMIC DNA]</scope>
</reference>